<dbReference type="RefSeq" id="WP_338750883.1">
    <property type="nucleotide sequence ID" value="NZ_CP147404.1"/>
</dbReference>
<evidence type="ECO:0000256" key="2">
    <source>
        <dbReference type="ARBA" id="ARBA00008900"/>
    </source>
</evidence>
<reference evidence="9 10" key="1">
    <citation type="submission" date="2024-02" db="EMBL/GenBank/DDBJ databases">
        <title>Seven novel Bacillus-like species.</title>
        <authorList>
            <person name="Liu G."/>
        </authorList>
    </citation>
    <scope>NUCLEOTIDE SEQUENCE [LARGE SCALE GENOMIC DNA]</scope>
    <source>
        <strain evidence="9 10">FJAT-52991</strain>
    </source>
</reference>
<gene>
    <name evidence="9" type="primary">queD</name>
    <name evidence="9" type="ORF">WDJ61_14395</name>
</gene>
<dbReference type="PANTHER" id="PTHR12589:SF7">
    <property type="entry name" value="6-PYRUVOYL TETRAHYDROBIOPTERIN SYNTHASE"/>
    <property type="match status" value="1"/>
</dbReference>
<evidence type="ECO:0000256" key="7">
    <source>
        <dbReference type="ARBA" id="ARBA00048807"/>
    </source>
</evidence>
<evidence type="ECO:0000256" key="8">
    <source>
        <dbReference type="PIRNR" id="PIRNR006113"/>
    </source>
</evidence>
<name>A0ABZ2N3Y3_9BACI</name>
<evidence type="ECO:0000256" key="6">
    <source>
        <dbReference type="ARBA" id="ARBA00023239"/>
    </source>
</evidence>
<evidence type="ECO:0000256" key="3">
    <source>
        <dbReference type="ARBA" id="ARBA00018141"/>
    </source>
</evidence>
<evidence type="ECO:0000313" key="9">
    <source>
        <dbReference type="EMBL" id="WXB92411.1"/>
    </source>
</evidence>
<dbReference type="Gene3D" id="3.30.479.10">
    <property type="entry name" value="6-pyruvoyl tetrahydropterin synthase/QueD"/>
    <property type="match status" value="1"/>
</dbReference>
<keyword evidence="8" id="KW-0671">Queuosine biosynthesis</keyword>
<dbReference type="InterPro" id="IPR038418">
    <property type="entry name" value="6-PTP_synth/QueD_sf"/>
</dbReference>
<dbReference type="PANTHER" id="PTHR12589">
    <property type="entry name" value="PYRUVOYL TETRAHYDROBIOPTERIN SYNTHASE"/>
    <property type="match status" value="1"/>
</dbReference>
<keyword evidence="10" id="KW-1185">Reference proteome</keyword>
<accession>A0ABZ2N3Y3</accession>
<comment type="pathway">
    <text evidence="1 8">Purine metabolism; 7-cyano-7-deazaguanine biosynthesis.</text>
</comment>
<dbReference type="EC" id="4.-.-.-" evidence="8"/>
<comment type="cofactor">
    <cofactor evidence="8">
        <name>Zn(2+)</name>
        <dbReference type="ChEBI" id="CHEBI:29105"/>
    </cofactor>
    <text evidence="8">Binds 1 zinc ion per subunit.</text>
</comment>
<comment type="catalytic activity">
    <reaction evidence="7 8">
        <text>7,8-dihydroneopterin 3'-triphosphate + H2O = 6-carboxy-5,6,7,8-tetrahydropterin + triphosphate + acetaldehyde + 2 H(+)</text>
        <dbReference type="Rhea" id="RHEA:27966"/>
        <dbReference type="ChEBI" id="CHEBI:15343"/>
        <dbReference type="ChEBI" id="CHEBI:15377"/>
        <dbReference type="ChEBI" id="CHEBI:15378"/>
        <dbReference type="ChEBI" id="CHEBI:18036"/>
        <dbReference type="ChEBI" id="CHEBI:58462"/>
        <dbReference type="ChEBI" id="CHEBI:61032"/>
        <dbReference type="EC" id="4.1.2.50"/>
    </reaction>
</comment>
<keyword evidence="6 8" id="KW-0456">Lyase</keyword>
<dbReference type="Pfam" id="PF01242">
    <property type="entry name" value="PTPS"/>
    <property type="match status" value="1"/>
</dbReference>
<evidence type="ECO:0000256" key="4">
    <source>
        <dbReference type="ARBA" id="ARBA00022723"/>
    </source>
</evidence>
<proteinExistence type="inferred from homology"/>
<dbReference type="SUPFAM" id="SSF55620">
    <property type="entry name" value="Tetrahydrobiopterin biosynthesis enzymes-like"/>
    <property type="match status" value="1"/>
</dbReference>
<dbReference type="EMBL" id="CP147404">
    <property type="protein sequence ID" value="WXB92411.1"/>
    <property type="molecule type" value="Genomic_DNA"/>
</dbReference>
<dbReference type="GO" id="GO:0070497">
    <property type="term" value="F:6-carboxytetrahydropterin synthase activity"/>
    <property type="evidence" value="ECO:0007669"/>
    <property type="project" value="UniProtKB-EC"/>
</dbReference>
<evidence type="ECO:0000256" key="1">
    <source>
        <dbReference type="ARBA" id="ARBA00005061"/>
    </source>
</evidence>
<dbReference type="InterPro" id="IPR007115">
    <property type="entry name" value="6-PTP_synth/QueD"/>
</dbReference>
<evidence type="ECO:0000313" key="10">
    <source>
        <dbReference type="Proteomes" id="UP001387364"/>
    </source>
</evidence>
<dbReference type="PIRSF" id="PIRSF006113">
    <property type="entry name" value="PTP_synth"/>
    <property type="match status" value="1"/>
</dbReference>
<comment type="similarity">
    <text evidence="2 8">Belongs to the PTPS family. QueD subfamily.</text>
</comment>
<dbReference type="Proteomes" id="UP001387364">
    <property type="component" value="Chromosome"/>
</dbReference>
<keyword evidence="4 8" id="KW-0479">Metal-binding</keyword>
<organism evidence="9 10">
    <name type="scientific">Bacillus kandeliae</name>
    <dbReference type="NCBI Taxonomy" id="3129297"/>
    <lineage>
        <taxon>Bacteria</taxon>
        <taxon>Bacillati</taxon>
        <taxon>Bacillota</taxon>
        <taxon>Bacilli</taxon>
        <taxon>Bacillales</taxon>
        <taxon>Bacillaceae</taxon>
        <taxon>Bacillus</taxon>
    </lineage>
</organism>
<protein>
    <recommendedName>
        <fullName evidence="3 8">6-carboxy-5,6,7,8-tetrahydropterin synthase</fullName>
        <ecNumber evidence="8">4.-.-.-</ecNumber>
    </recommendedName>
</protein>
<evidence type="ECO:0000256" key="5">
    <source>
        <dbReference type="ARBA" id="ARBA00022833"/>
    </source>
</evidence>
<sequence length="145" mass="17135">MIQQIYPAPVHSYRYELNKDFQFAAAHYVPHEEAGACRRLHGHTYFVNVTVVGNELNNLGFLVNFQEIKNLIHKRFDHTLLNQDALFNEEDPNYFPTTEVVARTIWEVMQESLNKMANKPRCIQVFLRETPTSYVVYRPQEEDFQ</sequence>
<dbReference type="NCBIfam" id="TIGR03367">
    <property type="entry name" value="queuosine_QueD"/>
    <property type="match status" value="1"/>
</dbReference>
<keyword evidence="5 8" id="KW-0862">Zinc</keyword>